<accession>V9HLH8</accession>
<dbReference type="AlphaFoldDB" id="V9HLH8"/>
<reference evidence="4 5" key="1">
    <citation type="submission" date="2010-03" db="EMBL/GenBank/DDBJ databases">
        <authorList>
            <consortium name="The Broad Institute Genome Sequencing Platform"/>
            <person name="Ward D."/>
            <person name="Earl A."/>
            <person name="Feldgarden M."/>
            <person name="Gevers D."/>
            <person name="Young S."/>
            <person name="Zeng Q."/>
            <person name="Koehrsen M."/>
            <person name="Alvarado L."/>
            <person name="Berlin A.M."/>
            <person name="Borenstein D."/>
            <person name="Chapman S.B."/>
            <person name="Chen Z."/>
            <person name="Engels R."/>
            <person name="Freedman E."/>
            <person name="Gellesch M."/>
            <person name="Goldberg J."/>
            <person name="Griggs A."/>
            <person name="Gujja S."/>
            <person name="Heilman E.R."/>
            <person name="Heiman D.I."/>
            <person name="Hepburn T.A."/>
            <person name="Howarth C."/>
            <person name="Jen D."/>
            <person name="Larson L."/>
            <person name="Mehta T."/>
            <person name="Park D."/>
            <person name="Pearson M."/>
            <person name="Richards J."/>
            <person name="Roberts A."/>
            <person name="Saif S."/>
            <person name="Shea T.D."/>
            <person name="Shenoy N."/>
            <person name="Sisk P."/>
            <person name="Stolte C."/>
            <person name="Sykes S.N."/>
            <person name="Walk T."/>
            <person name="White J."/>
            <person name="Yandava C."/>
            <person name="Izard J."/>
            <person name="Baranova O.V."/>
            <person name="Blanton J.M."/>
            <person name="Tanner A.C."/>
            <person name="Dewhirst F."/>
            <person name="Haas B."/>
            <person name="Nusbaum C."/>
            <person name="Birren B."/>
        </authorList>
    </citation>
    <scope>NUCLEOTIDE SEQUENCE [LARGE SCALE GENOMIC DNA]</scope>
    <source>
        <strain evidence="4 5">ATCC 29453</strain>
    </source>
</reference>
<dbReference type="eggNOG" id="ENOG5033R2U">
    <property type="taxonomic scope" value="Bacteria"/>
</dbReference>
<dbReference type="KEGG" id="smur:BWP33_06025"/>
<dbReference type="PROSITE" id="PS51257">
    <property type="entry name" value="PROKAR_LIPOPROTEIN"/>
    <property type="match status" value="1"/>
</dbReference>
<organism evidence="4 5">
    <name type="scientific">Simonsiella muelleri ATCC 29453</name>
    <dbReference type="NCBI Taxonomy" id="641147"/>
    <lineage>
        <taxon>Bacteria</taxon>
        <taxon>Pseudomonadati</taxon>
        <taxon>Pseudomonadota</taxon>
        <taxon>Betaproteobacteria</taxon>
        <taxon>Neisseriales</taxon>
        <taxon>Neisseriaceae</taxon>
        <taxon>Simonsiella</taxon>
    </lineage>
</organism>
<evidence type="ECO:0000256" key="2">
    <source>
        <dbReference type="SAM" id="SignalP"/>
    </source>
</evidence>
<feature type="region of interest" description="Disordered" evidence="1">
    <location>
        <begin position="245"/>
        <end position="309"/>
    </location>
</feature>
<evidence type="ECO:0000313" key="4">
    <source>
        <dbReference type="EMBL" id="EFG31075.1"/>
    </source>
</evidence>
<feature type="domain" description="Surface-adhesin protein E-like" evidence="3">
    <location>
        <begin position="86"/>
        <end position="170"/>
    </location>
</feature>
<dbReference type="InterPro" id="IPR031939">
    <property type="entry name" value="Adhesin_E-like"/>
</dbReference>
<keyword evidence="2" id="KW-0732">Signal</keyword>
<feature type="chain" id="PRO_5030178972" description="Surface-adhesin protein E-like domain-containing protein" evidence="2">
    <location>
        <begin position="22"/>
        <end position="309"/>
    </location>
</feature>
<dbReference type="HOGENOM" id="CLU_899865_0_0_4"/>
<dbReference type="OrthoDB" id="9967114at2"/>
<reference evidence="4 5" key="2">
    <citation type="submission" date="2011-10" db="EMBL/GenBank/DDBJ databases">
        <title>The Genome Sequence of Simonsiella muelleri ATCC 29453.</title>
        <authorList>
            <consortium name="The Broad Institute Genome Sequencing Platform"/>
            <consortium name="The Broad Institute Genome Sequencing Center for Infectious Disease"/>
            <person name="Earl A."/>
            <person name="Ward D."/>
            <person name="Feldgarden M."/>
            <person name="Gevers D."/>
            <person name="Izard J."/>
            <person name="Baranova O.V."/>
            <person name="Blanton J.M."/>
            <person name="Tanner A.C."/>
            <person name="Dewhirst F."/>
            <person name="Young S.K."/>
            <person name="Zeng Q."/>
            <person name="Gargeya S."/>
            <person name="Fitzgerald M."/>
            <person name="Haas B."/>
            <person name="Abouelleil A."/>
            <person name="Alvarado L."/>
            <person name="Arachchi H.M."/>
            <person name="Berlin A."/>
            <person name="Brown A."/>
            <person name="Chapman S.B."/>
            <person name="Chen Z."/>
            <person name="Dunbar C."/>
            <person name="Freedman E."/>
            <person name="Gearin G."/>
            <person name="Goldberg J."/>
            <person name="Griggs A."/>
            <person name="Gujja S."/>
            <person name="Heiman D."/>
            <person name="Howarth C."/>
            <person name="Larson L."/>
            <person name="Lui A."/>
            <person name="MacDonald P.J.P."/>
            <person name="Montmayeur A."/>
            <person name="Murphy C."/>
            <person name="Neiman D."/>
            <person name="Pearson M."/>
            <person name="Priest M."/>
            <person name="Roberts A."/>
            <person name="Saif S."/>
            <person name="Shea T."/>
            <person name="Shenoy N."/>
            <person name="Sisk P."/>
            <person name="Stolte C."/>
            <person name="Sykes S."/>
            <person name="Wortman J."/>
            <person name="Nusbaum C."/>
            <person name="Birren B."/>
        </authorList>
    </citation>
    <scope>NUCLEOTIDE SEQUENCE [LARGE SCALE GENOMIC DNA]</scope>
    <source>
        <strain evidence="4 5">ATCC 29453</strain>
    </source>
</reference>
<dbReference type="RefSeq" id="WP_002641883.1">
    <property type="nucleotide sequence ID" value="NZ_CP019448.1"/>
</dbReference>
<dbReference type="Pfam" id="PF16747">
    <property type="entry name" value="Adhesin_E"/>
    <property type="match status" value="1"/>
</dbReference>
<evidence type="ECO:0000313" key="5">
    <source>
        <dbReference type="Proteomes" id="UP000017813"/>
    </source>
</evidence>
<keyword evidence="5" id="KW-1185">Reference proteome</keyword>
<dbReference type="EMBL" id="ADCY02000029">
    <property type="protein sequence ID" value="EFG31075.1"/>
    <property type="molecule type" value="Genomic_DNA"/>
</dbReference>
<sequence>MKIRLCLIMACLLLVGCQAQRAKIASLWSSEEVVEDVADAPYSDVSYGDDANMNNATYTTSTSTNTPNFSVILNDTNKLLTLTDVSGNREYLVLDSIAQERGVVTALIEFRYVKPQTLPANGMIYHYNQWREQIDCKNKVRILRTTTHYNAVGEVVDTRDYPLPKYKPAELAALSQPDDKVIQQVCERVGEKGLAVGDATLVTDTNKPVKEKPVKEKATKAEENRIKVDEKIDFINKGKTETAPIQAASDVVKPAEKATESTEKSNKKDKKADKKSSKKSEKSNDKPAEQSTPAESPALEEGEIPLTPI</sequence>
<comment type="caution">
    <text evidence="4">The sequence shown here is derived from an EMBL/GenBank/DDBJ whole genome shotgun (WGS) entry which is preliminary data.</text>
</comment>
<evidence type="ECO:0000256" key="1">
    <source>
        <dbReference type="SAM" id="MobiDB-lite"/>
    </source>
</evidence>
<proteinExistence type="predicted"/>
<feature type="compositionally biased region" description="Basic and acidic residues" evidence="1">
    <location>
        <begin position="253"/>
        <end position="288"/>
    </location>
</feature>
<protein>
    <recommendedName>
        <fullName evidence="3">Surface-adhesin protein E-like domain-containing protein</fullName>
    </recommendedName>
</protein>
<feature type="signal peptide" evidence="2">
    <location>
        <begin position="1"/>
        <end position="21"/>
    </location>
</feature>
<gene>
    <name evidence="4" type="ORF">HMPREF9021_00903</name>
</gene>
<evidence type="ECO:0000259" key="3">
    <source>
        <dbReference type="Pfam" id="PF16747"/>
    </source>
</evidence>
<dbReference type="Proteomes" id="UP000017813">
    <property type="component" value="Unassembled WGS sequence"/>
</dbReference>
<name>V9HLH8_9NEIS</name>